<evidence type="ECO:0000313" key="2">
    <source>
        <dbReference type="Proteomes" id="UP000887564"/>
    </source>
</evidence>
<dbReference type="Gene3D" id="2.60.40.10">
    <property type="entry name" value="Immunoglobulins"/>
    <property type="match status" value="1"/>
</dbReference>
<dbReference type="InterPro" id="IPR013098">
    <property type="entry name" value="Ig_I-set"/>
</dbReference>
<dbReference type="PROSITE" id="PS50835">
    <property type="entry name" value="IG_LIKE"/>
    <property type="match status" value="1"/>
</dbReference>
<keyword evidence="2" id="KW-1185">Reference proteome</keyword>
<dbReference type="InterPro" id="IPR036179">
    <property type="entry name" value="Ig-like_dom_sf"/>
</dbReference>
<proteinExistence type="predicted"/>
<sequence length="71" mass="7892">MFSMWTFLSAFLNGKPINDSNVLLLNDHQQLHIESATEGDAGRYSCVAENKPGRVEKDLIVAVLSKCLKKV</sequence>
<evidence type="ECO:0000313" key="3">
    <source>
        <dbReference type="WBParaSite" id="PEQ_0000346201-mRNA-1"/>
    </source>
</evidence>
<evidence type="ECO:0000259" key="1">
    <source>
        <dbReference type="PROSITE" id="PS50835"/>
    </source>
</evidence>
<protein>
    <submittedName>
        <fullName evidence="3">Ig-like domain-containing protein</fullName>
    </submittedName>
</protein>
<name>A0A914R9W8_PAREQ</name>
<dbReference type="AlphaFoldDB" id="A0A914R9W8"/>
<organism evidence="2 3">
    <name type="scientific">Parascaris equorum</name>
    <name type="common">Equine roundworm</name>
    <dbReference type="NCBI Taxonomy" id="6256"/>
    <lineage>
        <taxon>Eukaryota</taxon>
        <taxon>Metazoa</taxon>
        <taxon>Ecdysozoa</taxon>
        <taxon>Nematoda</taxon>
        <taxon>Chromadorea</taxon>
        <taxon>Rhabditida</taxon>
        <taxon>Spirurina</taxon>
        <taxon>Ascaridomorpha</taxon>
        <taxon>Ascaridoidea</taxon>
        <taxon>Ascarididae</taxon>
        <taxon>Parascaris</taxon>
    </lineage>
</organism>
<dbReference type="InterPro" id="IPR007110">
    <property type="entry name" value="Ig-like_dom"/>
</dbReference>
<accession>A0A914R9W8</accession>
<dbReference type="WBParaSite" id="PEQ_0000346201-mRNA-1">
    <property type="protein sequence ID" value="PEQ_0000346201-mRNA-1"/>
    <property type="gene ID" value="PEQ_0000346201"/>
</dbReference>
<dbReference type="SUPFAM" id="SSF48726">
    <property type="entry name" value="Immunoglobulin"/>
    <property type="match status" value="1"/>
</dbReference>
<reference evidence="3" key="1">
    <citation type="submission" date="2022-11" db="UniProtKB">
        <authorList>
            <consortium name="WormBaseParasite"/>
        </authorList>
    </citation>
    <scope>IDENTIFICATION</scope>
</reference>
<dbReference type="Proteomes" id="UP000887564">
    <property type="component" value="Unplaced"/>
</dbReference>
<dbReference type="Pfam" id="PF07679">
    <property type="entry name" value="I-set"/>
    <property type="match status" value="1"/>
</dbReference>
<dbReference type="CDD" id="cd00096">
    <property type="entry name" value="Ig"/>
    <property type="match status" value="1"/>
</dbReference>
<feature type="domain" description="Ig-like" evidence="1">
    <location>
        <begin position="1"/>
        <end position="62"/>
    </location>
</feature>
<dbReference type="InterPro" id="IPR013783">
    <property type="entry name" value="Ig-like_fold"/>
</dbReference>